<dbReference type="InterPro" id="IPR003599">
    <property type="entry name" value="Ig_sub"/>
</dbReference>
<feature type="domain" description="Immunoglobulin" evidence="2">
    <location>
        <begin position="396"/>
        <end position="502"/>
    </location>
</feature>
<dbReference type="InterPro" id="IPR036179">
    <property type="entry name" value="Ig-like_dom_sf"/>
</dbReference>
<reference evidence="3" key="2">
    <citation type="journal article" date="2023" name="Commun. Biol.">
        <title>Intrasexual cuticular hydrocarbon dimorphism in a wasp sheds light on hydrocarbon biosynthesis genes in Hymenoptera.</title>
        <authorList>
            <person name="Moris V.C."/>
            <person name="Podsiadlowski L."/>
            <person name="Martin S."/>
            <person name="Oeyen J.P."/>
            <person name="Donath A."/>
            <person name="Petersen M."/>
            <person name="Wilbrandt J."/>
            <person name="Misof B."/>
            <person name="Liedtke D."/>
            <person name="Thamm M."/>
            <person name="Scheiner R."/>
            <person name="Schmitt T."/>
            <person name="Niehuis O."/>
        </authorList>
    </citation>
    <scope>NUCLEOTIDE SEQUENCE</scope>
    <source>
        <strain evidence="3">GBR_01_08_01A</strain>
    </source>
</reference>
<dbReference type="SUPFAM" id="SSF48726">
    <property type="entry name" value="Immunoglobulin"/>
    <property type="match status" value="2"/>
</dbReference>
<dbReference type="InterPro" id="IPR013783">
    <property type="entry name" value="Ig-like_fold"/>
</dbReference>
<feature type="transmembrane region" description="Helical" evidence="1">
    <location>
        <begin position="513"/>
        <end position="535"/>
    </location>
</feature>
<dbReference type="EMBL" id="JAIFRP010004412">
    <property type="protein sequence ID" value="KAK2575642.1"/>
    <property type="molecule type" value="Genomic_DNA"/>
</dbReference>
<keyword evidence="1" id="KW-1133">Transmembrane helix</keyword>
<keyword evidence="1" id="KW-0812">Transmembrane</keyword>
<gene>
    <name evidence="3" type="ORF">KPH14_011905</name>
</gene>
<evidence type="ECO:0000256" key="1">
    <source>
        <dbReference type="SAM" id="Phobius"/>
    </source>
</evidence>
<evidence type="ECO:0000313" key="3">
    <source>
        <dbReference type="EMBL" id="KAK2575642.1"/>
    </source>
</evidence>
<reference evidence="3" key="1">
    <citation type="submission" date="2021-08" db="EMBL/GenBank/DDBJ databases">
        <authorList>
            <person name="Misof B."/>
            <person name="Oliver O."/>
            <person name="Podsiadlowski L."/>
            <person name="Donath A."/>
            <person name="Peters R."/>
            <person name="Mayer C."/>
            <person name="Rust J."/>
            <person name="Gunkel S."/>
            <person name="Lesny P."/>
            <person name="Martin S."/>
            <person name="Oeyen J.P."/>
            <person name="Petersen M."/>
            <person name="Panagiotis P."/>
            <person name="Wilbrandt J."/>
            <person name="Tanja T."/>
        </authorList>
    </citation>
    <scope>NUCLEOTIDE SEQUENCE</scope>
    <source>
        <strain evidence="3">GBR_01_08_01A</strain>
        <tissue evidence="3">Thorax + abdomen</tissue>
    </source>
</reference>
<accession>A0AAD9VJ73</accession>
<protein>
    <recommendedName>
        <fullName evidence="2">Immunoglobulin domain-containing protein</fullName>
    </recommendedName>
</protein>
<dbReference type="AlphaFoldDB" id="A0AAD9VJ73"/>
<feature type="domain" description="Immunoglobulin" evidence="2">
    <location>
        <begin position="176"/>
        <end position="272"/>
    </location>
</feature>
<organism evidence="3 4">
    <name type="scientific">Odynerus spinipes</name>
    <dbReference type="NCBI Taxonomy" id="1348599"/>
    <lineage>
        <taxon>Eukaryota</taxon>
        <taxon>Metazoa</taxon>
        <taxon>Ecdysozoa</taxon>
        <taxon>Arthropoda</taxon>
        <taxon>Hexapoda</taxon>
        <taxon>Insecta</taxon>
        <taxon>Pterygota</taxon>
        <taxon>Neoptera</taxon>
        <taxon>Endopterygota</taxon>
        <taxon>Hymenoptera</taxon>
        <taxon>Apocrita</taxon>
        <taxon>Aculeata</taxon>
        <taxon>Vespoidea</taxon>
        <taxon>Vespidae</taxon>
        <taxon>Eumeninae</taxon>
        <taxon>Odynerus</taxon>
    </lineage>
</organism>
<comment type="caution">
    <text evidence="3">The sequence shown here is derived from an EMBL/GenBank/DDBJ whole genome shotgun (WGS) entry which is preliminary data.</text>
</comment>
<name>A0AAD9VJ73_9HYME</name>
<proteinExistence type="predicted"/>
<keyword evidence="4" id="KW-1185">Reference proteome</keyword>
<evidence type="ECO:0000259" key="2">
    <source>
        <dbReference type="SMART" id="SM00409"/>
    </source>
</evidence>
<keyword evidence="1" id="KW-0472">Membrane</keyword>
<dbReference type="Gene3D" id="2.60.40.10">
    <property type="entry name" value="Immunoglobulins"/>
    <property type="match status" value="1"/>
</dbReference>
<feature type="domain" description="Immunoglobulin" evidence="2">
    <location>
        <begin position="288"/>
        <end position="388"/>
    </location>
</feature>
<evidence type="ECO:0000313" key="4">
    <source>
        <dbReference type="Proteomes" id="UP001258017"/>
    </source>
</evidence>
<dbReference type="SMART" id="SM00409">
    <property type="entry name" value="IG"/>
    <property type="match status" value="3"/>
</dbReference>
<sequence length="578" mass="65126">MQLRHTEKLNNEISCYVRTPMKINCNLKAIEDEDKSGKCDDRIDYWTENGECGVLVKNVNMDDMGMWRVTSKNSTRNRLVDVTYVEVLNKIEVMHEQQFIWTGLSYTIMFENTDNYCIVKSPTEKIPIIARDACNVELQSASMVHDGNWQATVAVPGQMYETVQEIKISVSPEHLESGYKWHDNTTLHLYCNVVSDEMEIKLCRFYNSARNETGLRLKDGLRKDKYGYYGNGLANGECGLTIYGPEESDYGLWYCNVILMKETMFTTSIWVPNKLMEFSRERIKAWSITPVLTAISKDLELKCFSNIPLAYCWFLQPNGESLRPSLASGKKDTSISLGYSYEDKELSSGICTLKITNVDVKSSGTWTCNMGPTTPGAEVSTEIVVRVADTPLAAKNKDISTRIGDMVTLECNTVPRPATIHYCRFRSPRGLGININEEITELNSFRWNNLSYWFSGKSLKSGDCGLVIDKINLEHIGEWTCAALLETEEDYESFDTINVIVEAEDIERITASAATGIGAGVVVIIGLLVALVIFIKKKCNSSLNIPTTWRQYRQETPQGTICFSSQPPTPPELESNSD</sequence>
<dbReference type="Proteomes" id="UP001258017">
    <property type="component" value="Unassembled WGS sequence"/>
</dbReference>